<protein>
    <submittedName>
        <fullName evidence="2">Uncharacterized protein</fullName>
    </submittedName>
</protein>
<sequence>MRRSEENLHKIDFGQMDRERRRGCVRGTGDSRTSTGDGARAAMTGSIPERVQNRIRPKGVRIDEFWRKDEVLCADLWVDRSNGRKCGHIFVPPQKLRNG</sequence>
<proteinExistence type="predicted"/>
<name>A0ABD1FQ85_SALDI</name>
<organism evidence="2 3">
    <name type="scientific">Salvia divinorum</name>
    <name type="common">Maria pastora</name>
    <name type="synonym">Diviner's sage</name>
    <dbReference type="NCBI Taxonomy" id="28513"/>
    <lineage>
        <taxon>Eukaryota</taxon>
        <taxon>Viridiplantae</taxon>
        <taxon>Streptophyta</taxon>
        <taxon>Embryophyta</taxon>
        <taxon>Tracheophyta</taxon>
        <taxon>Spermatophyta</taxon>
        <taxon>Magnoliopsida</taxon>
        <taxon>eudicotyledons</taxon>
        <taxon>Gunneridae</taxon>
        <taxon>Pentapetalae</taxon>
        <taxon>asterids</taxon>
        <taxon>lamiids</taxon>
        <taxon>Lamiales</taxon>
        <taxon>Lamiaceae</taxon>
        <taxon>Nepetoideae</taxon>
        <taxon>Mentheae</taxon>
        <taxon>Salviinae</taxon>
        <taxon>Salvia</taxon>
        <taxon>Salvia subgen. Calosphace</taxon>
    </lineage>
</organism>
<evidence type="ECO:0000313" key="2">
    <source>
        <dbReference type="EMBL" id="KAL1534013.1"/>
    </source>
</evidence>
<accession>A0ABD1FQ85</accession>
<dbReference type="EMBL" id="JBEAFC010000013">
    <property type="protein sequence ID" value="KAL1534013.1"/>
    <property type="molecule type" value="Genomic_DNA"/>
</dbReference>
<feature type="compositionally biased region" description="Basic and acidic residues" evidence="1">
    <location>
        <begin position="1"/>
        <end position="22"/>
    </location>
</feature>
<evidence type="ECO:0000313" key="3">
    <source>
        <dbReference type="Proteomes" id="UP001567538"/>
    </source>
</evidence>
<comment type="caution">
    <text evidence="2">The sequence shown here is derived from an EMBL/GenBank/DDBJ whole genome shotgun (WGS) entry which is preliminary data.</text>
</comment>
<dbReference type="AlphaFoldDB" id="A0ABD1FQ85"/>
<evidence type="ECO:0000256" key="1">
    <source>
        <dbReference type="SAM" id="MobiDB-lite"/>
    </source>
</evidence>
<gene>
    <name evidence="2" type="ORF">AAHA92_31418</name>
</gene>
<dbReference type="Proteomes" id="UP001567538">
    <property type="component" value="Unassembled WGS sequence"/>
</dbReference>
<feature type="region of interest" description="Disordered" evidence="1">
    <location>
        <begin position="1"/>
        <end position="41"/>
    </location>
</feature>
<keyword evidence="3" id="KW-1185">Reference proteome</keyword>
<reference evidence="2 3" key="1">
    <citation type="submission" date="2024-06" db="EMBL/GenBank/DDBJ databases">
        <title>A chromosome level genome sequence of Diviner's sage (Salvia divinorum).</title>
        <authorList>
            <person name="Ford S.A."/>
            <person name="Ro D.-K."/>
            <person name="Ness R.W."/>
            <person name="Phillips M.A."/>
        </authorList>
    </citation>
    <scope>NUCLEOTIDE SEQUENCE [LARGE SCALE GENOMIC DNA]</scope>
    <source>
        <strain evidence="2">SAF-2024a</strain>
        <tissue evidence="2">Leaf</tissue>
    </source>
</reference>
<feature type="compositionally biased region" description="Low complexity" evidence="1">
    <location>
        <begin position="27"/>
        <end position="38"/>
    </location>
</feature>